<evidence type="ECO:0000313" key="2">
    <source>
        <dbReference type="Proteomes" id="UP000001311"/>
    </source>
</evidence>
<organism evidence="1 2">
    <name type="scientific">Rickettsia massiliae (strain Mtu5)</name>
    <dbReference type="NCBI Taxonomy" id="416276"/>
    <lineage>
        <taxon>Bacteria</taxon>
        <taxon>Pseudomonadati</taxon>
        <taxon>Pseudomonadota</taxon>
        <taxon>Alphaproteobacteria</taxon>
        <taxon>Rickettsiales</taxon>
        <taxon>Rickettsiaceae</taxon>
        <taxon>Rickettsieae</taxon>
        <taxon>Rickettsia</taxon>
        <taxon>spotted fever group</taxon>
    </lineage>
</organism>
<evidence type="ECO:0000313" key="1">
    <source>
        <dbReference type="EMBL" id="ABV84646.1"/>
    </source>
</evidence>
<name>A8F160_RICM5</name>
<dbReference type="AlphaFoldDB" id="A8F160"/>
<proteinExistence type="predicted"/>
<dbReference type="KEGG" id="rms:RMA_0404"/>
<dbReference type="EMBL" id="CP000683">
    <property type="protein sequence ID" value="ABV84646.1"/>
    <property type="molecule type" value="Genomic_DNA"/>
</dbReference>
<dbReference type="HOGENOM" id="CLU_099850_0_0_5"/>
<keyword evidence="2" id="KW-1185">Reference proteome</keyword>
<protein>
    <submittedName>
        <fullName evidence="1">Uncharacterized protein</fullName>
    </submittedName>
</protein>
<accession>A8F160</accession>
<sequence length="271" mass="31614">MGEEKLNLESIIAHEFGHYAIEKIFCNASIPLNNSFQILKADFIKNAPYQNDDKIFLPKNFESLKRLINSSYEYSRAAKPILDLTANLILTPEERNEISSKYNDKELIKHLKNETILPIFYFNNYRPEKADTRELEEVIKTNSHAYIMTNLIINLLKLPCVQEQDYHALFATDQKVQLQCILTKILPQIIKDKDLTSEQVYYLERIGDLIHRESDDRAAEFIVRYLEISIDNLLHPIEDSRIINAIQPLADFWEEHIVPKMESTIIGCTKE</sequence>
<dbReference type="Proteomes" id="UP000001311">
    <property type="component" value="Chromosome"/>
</dbReference>
<gene>
    <name evidence="1" type="ordered locus">RMA_0404</name>
</gene>
<reference evidence="1 2" key="1">
    <citation type="journal article" date="2007" name="Genome Res.">
        <title>Lateral gene transfer between obligate intracellular bacteria: evidence from the Rickettsia massiliae genome.</title>
        <authorList>
            <person name="Blanc G."/>
            <person name="Ogata H."/>
            <person name="Robert C."/>
            <person name="Audic S."/>
            <person name="Claverie J.-M."/>
            <person name="Raoult D."/>
        </authorList>
    </citation>
    <scope>NUCLEOTIDE SEQUENCE [LARGE SCALE GENOMIC DNA]</scope>
    <source>
        <strain evidence="2">Mtu5</strain>
    </source>
</reference>